<dbReference type="FunFam" id="3.30.70.2610:FF:000001">
    <property type="entry name" value="General transcription factor IIH subunit 4"/>
    <property type="match status" value="1"/>
</dbReference>
<evidence type="ECO:0000256" key="7">
    <source>
        <dbReference type="ARBA" id="ARBA00023204"/>
    </source>
</evidence>
<evidence type="ECO:0000256" key="1">
    <source>
        <dbReference type="ARBA" id="ARBA00002817"/>
    </source>
</evidence>
<feature type="domain" description="Transcription factor Tfb2 C-terminal" evidence="10">
    <location>
        <begin position="472"/>
        <end position="538"/>
    </location>
</feature>
<organism evidence="11 12">
    <name type="scientific">Komagataella pastoris</name>
    <name type="common">Yeast</name>
    <name type="synonym">Pichia pastoris</name>
    <dbReference type="NCBI Taxonomy" id="4922"/>
    <lineage>
        <taxon>Eukaryota</taxon>
        <taxon>Fungi</taxon>
        <taxon>Dikarya</taxon>
        <taxon>Ascomycota</taxon>
        <taxon>Saccharomycotina</taxon>
        <taxon>Pichiomycetes</taxon>
        <taxon>Pichiales</taxon>
        <taxon>Pichiaceae</taxon>
        <taxon>Komagataella</taxon>
    </lineage>
</organism>
<proteinExistence type="inferred from homology"/>
<dbReference type="OrthoDB" id="364513at2759"/>
<sequence>MSDSSNLLKTTVNDYLENLPESVHNKLFQSSITCLAIFRLLPSLAKFYVMSLLFNEHSVSYVDLTRWIRPDSTANLVSSSSKSSSSAVTNLPGAIGKNKMYQNECLKRLKQLNLIKDVRKQLTNPNTGQLTNVVVLQLNPMFRKNFRNALTGSQMNNDPNNDIEMTDVEEVSEEFLDRYSLMKWENILHFMVGSEVPELPSIGVLSLLRHSGLMDIGDEDEFIATPKRFKGDNTDLKSMKITQDGFQFLLQDINAQIWQLLLQYLRMSEKLMMNPVDVLNFIFMLGSLELGKQYPVTLLSDTQVIMLEDLVDYGLIYYPKKNKYFYPTRLATTLTSEKTTFKTASMSMNQVLEGGPEVKDHGSIVLETNFKLYCYTTSPLQIAILNLFVHLRTRFANMVTGMITRESVREALRNGITADQIIKYLETHAHSQMKKLAEEKLLKKLEFDSNATETQQVGSQVKVEVIPPTVVDQIKLWQLEMDRLQTFAGFLFKDFANAQEFEQLANYADEVGVLLWRDDDKRKFFVTEEGIGQLNDYANRLKRHRV</sequence>
<dbReference type="Pfam" id="PF03849">
    <property type="entry name" value="Tfb2"/>
    <property type="match status" value="1"/>
</dbReference>
<reference evidence="11 12" key="1">
    <citation type="submission" date="2016-02" db="EMBL/GenBank/DDBJ databases">
        <title>Comparative genomic and transcriptomic foundation for Pichia pastoris.</title>
        <authorList>
            <person name="Love K.R."/>
            <person name="Shah K.A."/>
            <person name="Whittaker C.A."/>
            <person name="Wu J."/>
            <person name="Bartlett M.C."/>
            <person name="Ma D."/>
            <person name="Leeson R.L."/>
            <person name="Priest M."/>
            <person name="Young S.K."/>
            <person name="Love J.C."/>
        </authorList>
    </citation>
    <scope>NUCLEOTIDE SEQUENCE [LARGE SCALE GENOMIC DNA]</scope>
    <source>
        <strain evidence="11 12">ATCC 28485</strain>
    </source>
</reference>
<dbReference type="GO" id="GO:0000439">
    <property type="term" value="C:transcription factor TFIIH core complex"/>
    <property type="evidence" value="ECO:0007669"/>
    <property type="project" value="InterPro"/>
</dbReference>
<dbReference type="Proteomes" id="UP000094565">
    <property type="component" value="Chromosome 2"/>
</dbReference>
<dbReference type="Gene3D" id="3.30.70.2610">
    <property type="match status" value="1"/>
</dbReference>
<comment type="subcellular location">
    <subcellularLocation>
        <location evidence="2 9">Nucleus</location>
    </subcellularLocation>
</comment>
<dbReference type="GO" id="GO:0005675">
    <property type="term" value="C:transcription factor TFIIH holo complex"/>
    <property type="evidence" value="ECO:0007669"/>
    <property type="project" value="TreeGrafter"/>
</dbReference>
<dbReference type="GO" id="GO:0006289">
    <property type="term" value="P:nucleotide-excision repair"/>
    <property type="evidence" value="ECO:0007669"/>
    <property type="project" value="InterPro"/>
</dbReference>
<evidence type="ECO:0000256" key="4">
    <source>
        <dbReference type="ARBA" id="ARBA00022763"/>
    </source>
</evidence>
<protein>
    <recommendedName>
        <fullName evidence="9">RNA polymerase II transcription factor B subunit 2</fullName>
    </recommendedName>
</protein>
<keyword evidence="4 9" id="KW-0227">DNA damage</keyword>
<dbReference type="NCBIfam" id="TIGR00625">
    <property type="entry name" value="tfb2"/>
    <property type="match status" value="1"/>
</dbReference>
<evidence type="ECO:0000256" key="6">
    <source>
        <dbReference type="ARBA" id="ARBA00023163"/>
    </source>
</evidence>
<dbReference type="Pfam" id="PF18307">
    <property type="entry name" value="Tfb2_C"/>
    <property type="match status" value="1"/>
</dbReference>
<evidence type="ECO:0000313" key="12">
    <source>
        <dbReference type="Proteomes" id="UP000094565"/>
    </source>
</evidence>
<evidence type="ECO:0000256" key="5">
    <source>
        <dbReference type="ARBA" id="ARBA00023015"/>
    </source>
</evidence>
<comment type="similarity">
    <text evidence="3 9">Belongs to the TFB2 family.</text>
</comment>
<evidence type="ECO:0000256" key="3">
    <source>
        <dbReference type="ARBA" id="ARBA00007132"/>
    </source>
</evidence>
<dbReference type="GO" id="GO:0001671">
    <property type="term" value="F:ATPase activator activity"/>
    <property type="evidence" value="ECO:0007669"/>
    <property type="project" value="InterPro"/>
</dbReference>
<dbReference type="PANTHER" id="PTHR13152">
    <property type="entry name" value="TFIIH, POLYPEPTIDE 4"/>
    <property type="match status" value="1"/>
</dbReference>
<gene>
    <name evidence="11" type="primary">TFB2</name>
    <name evidence="11" type="ORF">ATY40_BA7503067</name>
</gene>
<dbReference type="GO" id="GO:0006366">
    <property type="term" value="P:transcription by RNA polymerase II"/>
    <property type="evidence" value="ECO:0007669"/>
    <property type="project" value="UniProtKB-ARBA"/>
</dbReference>
<dbReference type="GO" id="GO:0003690">
    <property type="term" value="F:double-stranded DNA binding"/>
    <property type="evidence" value="ECO:0007669"/>
    <property type="project" value="TreeGrafter"/>
</dbReference>
<keyword evidence="8 9" id="KW-0539">Nucleus</keyword>
<comment type="function">
    <text evidence="9">Component of the general transcription and DNA repair factor IIH (TFIIH) core complex which is involved in general and transcription-coupled nucleotide excision repair (NER) of damaged DNA.</text>
</comment>
<keyword evidence="12" id="KW-1185">Reference proteome</keyword>
<dbReference type="InterPro" id="IPR004598">
    <property type="entry name" value="TFIIH_p52/Tfb2"/>
</dbReference>
<keyword evidence="7 9" id="KW-0234">DNA repair</keyword>
<name>A0A1B2JCV4_PICPA</name>
<evidence type="ECO:0000256" key="8">
    <source>
        <dbReference type="ARBA" id="ARBA00023242"/>
    </source>
</evidence>
<dbReference type="AlphaFoldDB" id="A0A1B2JCV4"/>
<evidence type="ECO:0000259" key="10">
    <source>
        <dbReference type="Pfam" id="PF18307"/>
    </source>
</evidence>
<dbReference type="PANTHER" id="PTHR13152:SF0">
    <property type="entry name" value="GENERAL TRANSCRIPTION FACTOR IIH SUBUNIT 4"/>
    <property type="match status" value="1"/>
</dbReference>
<keyword evidence="5 9" id="KW-0805">Transcription regulation</keyword>
<evidence type="ECO:0000256" key="9">
    <source>
        <dbReference type="RuleBase" id="RU364024"/>
    </source>
</evidence>
<comment type="function">
    <text evidence="1">Component of the general transcription and DNA repair factor IIH (TFIIH) core complex, which is involved in general and transcription-coupled nucleotide excision repair (NER) of damaged DNA and, when complexed to TFIIK, in RNA transcription by RNA polymerase II. In NER, TFIIH acts by opening DNA around the lesion to allow the excision of the damaged oligonucleotide and its replacement by a new DNA fragment. In transcription, TFIIH has an essential role in transcription initiation. When the pre-initiation complex (PIC) has been established, TFIIH is required for promoter opening and promoter escape. Phosphorylation of the C-terminal tail (CTD) of the largest subunit of RNA polymerase II by the kinase module TFIIK controls the initiation of transcription.</text>
</comment>
<accession>A0A1B2JCV4</accession>
<evidence type="ECO:0000313" key="11">
    <source>
        <dbReference type="EMBL" id="ANZ75842.1"/>
    </source>
</evidence>
<dbReference type="InterPro" id="IPR040662">
    <property type="entry name" value="Tfb2_C"/>
</dbReference>
<evidence type="ECO:0000256" key="2">
    <source>
        <dbReference type="ARBA" id="ARBA00004123"/>
    </source>
</evidence>
<keyword evidence="6 9" id="KW-0804">Transcription</keyword>
<dbReference type="EMBL" id="CP014585">
    <property type="protein sequence ID" value="ANZ75842.1"/>
    <property type="molecule type" value="Genomic_DNA"/>
</dbReference>